<dbReference type="InterPro" id="IPR036390">
    <property type="entry name" value="WH_DNA-bd_sf"/>
</dbReference>
<evidence type="ECO:0000313" key="1">
    <source>
        <dbReference type="EMBL" id="MFC4989632.1"/>
    </source>
</evidence>
<proteinExistence type="predicted"/>
<gene>
    <name evidence="1" type="ORF">ACFPFO_18070</name>
</gene>
<organism evidence="1 2">
    <name type="scientific">Saliphagus infecundisoli</name>
    <dbReference type="NCBI Taxonomy" id="1849069"/>
    <lineage>
        <taxon>Archaea</taxon>
        <taxon>Methanobacteriati</taxon>
        <taxon>Methanobacteriota</taxon>
        <taxon>Stenosarchaea group</taxon>
        <taxon>Halobacteria</taxon>
        <taxon>Halobacteriales</taxon>
        <taxon>Natrialbaceae</taxon>
        <taxon>Saliphagus</taxon>
    </lineage>
</organism>
<sequence length="123" mass="14051">MSETHYLGIGYRWIHYRIMAVKMLYVIDRSDMFSQVSWLRPVDIAILEILGSPLKLALNPAAIAKNIDYSPNYVGQRTELLFECGLLTIDEESGPYYSITDLGEEVLDREIDPAELEKLGPDR</sequence>
<dbReference type="EMBL" id="JBHSJG010000050">
    <property type="protein sequence ID" value="MFC4989632.1"/>
    <property type="molecule type" value="Genomic_DNA"/>
</dbReference>
<comment type="caution">
    <text evidence="1">The sequence shown here is derived from an EMBL/GenBank/DDBJ whole genome shotgun (WGS) entry which is preliminary data.</text>
</comment>
<dbReference type="RefSeq" id="WP_224829617.1">
    <property type="nucleotide sequence ID" value="NZ_JAIVEF010000023.1"/>
</dbReference>
<reference evidence="1 2" key="1">
    <citation type="journal article" date="2019" name="Int. J. Syst. Evol. Microbiol.">
        <title>The Global Catalogue of Microorganisms (GCM) 10K type strain sequencing project: providing services to taxonomists for standard genome sequencing and annotation.</title>
        <authorList>
            <consortium name="The Broad Institute Genomics Platform"/>
            <consortium name="The Broad Institute Genome Sequencing Center for Infectious Disease"/>
            <person name="Wu L."/>
            <person name="Ma J."/>
        </authorList>
    </citation>
    <scope>NUCLEOTIDE SEQUENCE [LARGE SCALE GENOMIC DNA]</scope>
    <source>
        <strain evidence="1 2">CGMCC 1.15824</strain>
    </source>
</reference>
<dbReference type="Proteomes" id="UP001595925">
    <property type="component" value="Unassembled WGS sequence"/>
</dbReference>
<protein>
    <recommendedName>
        <fullName evidence="3">Phage PhiH1 repressor protein</fullName>
    </recommendedName>
</protein>
<dbReference type="InterPro" id="IPR036388">
    <property type="entry name" value="WH-like_DNA-bd_sf"/>
</dbReference>
<dbReference type="AlphaFoldDB" id="A0ABD5QKT9"/>
<name>A0ABD5QKT9_9EURY</name>
<dbReference type="Gene3D" id="1.10.10.10">
    <property type="entry name" value="Winged helix-like DNA-binding domain superfamily/Winged helix DNA-binding domain"/>
    <property type="match status" value="1"/>
</dbReference>
<evidence type="ECO:0008006" key="3">
    <source>
        <dbReference type="Google" id="ProtNLM"/>
    </source>
</evidence>
<evidence type="ECO:0000313" key="2">
    <source>
        <dbReference type="Proteomes" id="UP001595925"/>
    </source>
</evidence>
<dbReference type="SUPFAM" id="SSF46785">
    <property type="entry name" value="Winged helix' DNA-binding domain"/>
    <property type="match status" value="1"/>
</dbReference>
<accession>A0ABD5QKT9</accession>
<keyword evidence="2" id="KW-1185">Reference proteome</keyword>